<accession>A0A5N6V0U2</accession>
<organism evidence="1 2">
    <name type="scientific">Aspergillus tamarii</name>
    <dbReference type="NCBI Taxonomy" id="41984"/>
    <lineage>
        <taxon>Eukaryota</taxon>
        <taxon>Fungi</taxon>
        <taxon>Dikarya</taxon>
        <taxon>Ascomycota</taxon>
        <taxon>Pezizomycotina</taxon>
        <taxon>Eurotiomycetes</taxon>
        <taxon>Eurotiomycetidae</taxon>
        <taxon>Eurotiales</taxon>
        <taxon>Aspergillaceae</taxon>
        <taxon>Aspergillus</taxon>
        <taxon>Aspergillus subgen. Circumdati</taxon>
    </lineage>
</organism>
<reference evidence="1 2" key="1">
    <citation type="submission" date="2019-04" db="EMBL/GenBank/DDBJ databases">
        <title>Friends and foes A comparative genomics study of 23 Aspergillus species from section Flavi.</title>
        <authorList>
            <consortium name="DOE Joint Genome Institute"/>
            <person name="Kjaerbolling I."/>
            <person name="Vesth T."/>
            <person name="Frisvad J.C."/>
            <person name="Nybo J.L."/>
            <person name="Theobald S."/>
            <person name="Kildgaard S."/>
            <person name="Isbrandt T."/>
            <person name="Kuo A."/>
            <person name="Sato A."/>
            <person name="Lyhne E.K."/>
            <person name="Kogle M.E."/>
            <person name="Wiebenga A."/>
            <person name="Kun R.S."/>
            <person name="Lubbers R.J."/>
            <person name="Makela M.R."/>
            <person name="Barry K."/>
            <person name="Chovatia M."/>
            <person name="Clum A."/>
            <person name="Daum C."/>
            <person name="Haridas S."/>
            <person name="He G."/>
            <person name="LaButti K."/>
            <person name="Lipzen A."/>
            <person name="Mondo S."/>
            <person name="Riley R."/>
            <person name="Salamov A."/>
            <person name="Simmons B.A."/>
            <person name="Magnuson J.K."/>
            <person name="Henrissat B."/>
            <person name="Mortensen U.H."/>
            <person name="Larsen T.O."/>
            <person name="Devries R.P."/>
            <person name="Grigoriev I.V."/>
            <person name="Machida M."/>
            <person name="Baker S.E."/>
            <person name="Andersen M.R."/>
        </authorList>
    </citation>
    <scope>NUCLEOTIDE SEQUENCE [LARGE SCALE GENOMIC DNA]</scope>
    <source>
        <strain evidence="1 2">CBS 117626</strain>
    </source>
</reference>
<protein>
    <submittedName>
        <fullName evidence="1">Uncharacterized protein</fullName>
    </submittedName>
</protein>
<keyword evidence="2" id="KW-1185">Reference proteome</keyword>
<evidence type="ECO:0000313" key="2">
    <source>
        <dbReference type="Proteomes" id="UP000326950"/>
    </source>
</evidence>
<dbReference type="OrthoDB" id="10551687at2759"/>
<proteinExistence type="predicted"/>
<dbReference type="Proteomes" id="UP000326950">
    <property type="component" value="Unassembled WGS sequence"/>
</dbReference>
<dbReference type="EMBL" id="ML738615">
    <property type="protein sequence ID" value="KAE8163671.1"/>
    <property type="molecule type" value="Genomic_DNA"/>
</dbReference>
<gene>
    <name evidence="1" type="ORF">BDV40DRAFT_133579</name>
</gene>
<evidence type="ECO:0000313" key="1">
    <source>
        <dbReference type="EMBL" id="KAE8163671.1"/>
    </source>
</evidence>
<dbReference type="AlphaFoldDB" id="A0A5N6V0U2"/>
<name>A0A5N6V0U2_ASPTM</name>
<sequence length="122" mass="13505">MTVFFQGWMYKRLDVVKLYIGRGVNVGHIAGIAETALHLVCRHKKLSKDQGNLRLIVHQYLPILYRLVMSERGSYVLGLKLVASTVTLLLLVCRRHANSAAITAVAAPAISKLPLDVHTSSK</sequence>